<proteinExistence type="predicted"/>
<keyword evidence="2" id="KW-1185">Reference proteome</keyword>
<dbReference type="EMBL" id="CAJVPM010019054">
    <property type="protein sequence ID" value="CAG8627984.1"/>
    <property type="molecule type" value="Genomic_DNA"/>
</dbReference>
<gene>
    <name evidence="1" type="ORF">SCALOS_LOCUS7870</name>
</gene>
<dbReference type="Proteomes" id="UP000789860">
    <property type="component" value="Unassembled WGS sequence"/>
</dbReference>
<evidence type="ECO:0000313" key="2">
    <source>
        <dbReference type="Proteomes" id="UP000789860"/>
    </source>
</evidence>
<sequence>MNKKISKRNLQLKIERLIKHNQELKEFMKELKEERLAFKKKNEDLKKKKEELELEIKERNCYFSEFHKFLDTKYKNIYSEFVKEFSQQNSFKKLGFSLDDKFSSDNVIIEISDNEIELPEIIELD</sequence>
<name>A0ACA9N6V1_9GLOM</name>
<comment type="caution">
    <text evidence="1">The sequence shown here is derived from an EMBL/GenBank/DDBJ whole genome shotgun (WGS) entry which is preliminary data.</text>
</comment>
<accession>A0ACA9N6V1</accession>
<protein>
    <submittedName>
        <fullName evidence="1">1582_t:CDS:1</fullName>
    </submittedName>
</protein>
<evidence type="ECO:0000313" key="1">
    <source>
        <dbReference type="EMBL" id="CAG8627984.1"/>
    </source>
</evidence>
<organism evidence="1 2">
    <name type="scientific">Scutellospora calospora</name>
    <dbReference type="NCBI Taxonomy" id="85575"/>
    <lineage>
        <taxon>Eukaryota</taxon>
        <taxon>Fungi</taxon>
        <taxon>Fungi incertae sedis</taxon>
        <taxon>Mucoromycota</taxon>
        <taxon>Glomeromycotina</taxon>
        <taxon>Glomeromycetes</taxon>
        <taxon>Diversisporales</taxon>
        <taxon>Gigasporaceae</taxon>
        <taxon>Scutellospora</taxon>
    </lineage>
</organism>
<reference evidence="1" key="1">
    <citation type="submission" date="2021-06" db="EMBL/GenBank/DDBJ databases">
        <authorList>
            <person name="Kallberg Y."/>
            <person name="Tangrot J."/>
            <person name="Rosling A."/>
        </authorList>
    </citation>
    <scope>NUCLEOTIDE SEQUENCE</scope>
    <source>
        <strain evidence="1">AU212A</strain>
    </source>
</reference>